<feature type="transmembrane region" description="Helical" evidence="2">
    <location>
        <begin position="505"/>
        <end position="522"/>
    </location>
</feature>
<protein>
    <recommendedName>
        <fullName evidence="7">Oligosaccharide repeat unit polymerase</fullName>
    </recommendedName>
</protein>
<dbReference type="OrthoDB" id="8206800at2"/>
<gene>
    <name evidence="3" type="ORF">GCM10010987_53130</name>
    <name evidence="4" type="ORF">XH86_13735</name>
</gene>
<feature type="transmembrane region" description="Helical" evidence="2">
    <location>
        <begin position="12"/>
        <end position="31"/>
    </location>
</feature>
<evidence type="ECO:0008006" key="7">
    <source>
        <dbReference type="Google" id="ProtNLM"/>
    </source>
</evidence>
<name>A0A410V4J9_9BRAD</name>
<feature type="transmembrane region" description="Helical" evidence="2">
    <location>
        <begin position="480"/>
        <end position="499"/>
    </location>
</feature>
<dbReference type="RefSeq" id="WP_128965276.1">
    <property type="nucleotide sequence ID" value="NZ_BMHC01000014.1"/>
</dbReference>
<dbReference type="AlphaFoldDB" id="A0A410V4J9"/>
<feature type="compositionally biased region" description="Low complexity" evidence="1">
    <location>
        <begin position="277"/>
        <end position="291"/>
    </location>
</feature>
<reference evidence="3" key="3">
    <citation type="submission" date="2022-12" db="EMBL/GenBank/DDBJ databases">
        <authorList>
            <person name="Sun Q."/>
            <person name="Zhou Y."/>
        </authorList>
    </citation>
    <scope>NUCLEOTIDE SEQUENCE</scope>
    <source>
        <strain evidence="3">CGMCC 1.15034</strain>
    </source>
</reference>
<feature type="transmembrane region" description="Helical" evidence="2">
    <location>
        <begin position="43"/>
        <end position="62"/>
    </location>
</feature>
<keyword evidence="2" id="KW-0472">Membrane</keyword>
<proteinExistence type="predicted"/>
<evidence type="ECO:0000313" key="4">
    <source>
        <dbReference type="EMBL" id="QOZ59672.1"/>
    </source>
</evidence>
<evidence type="ECO:0000313" key="6">
    <source>
        <dbReference type="Proteomes" id="UP000625079"/>
    </source>
</evidence>
<keyword evidence="2" id="KW-1133">Transmembrane helix</keyword>
<organism evidence="3 6">
    <name type="scientific">Bradyrhizobium guangdongense</name>
    <dbReference type="NCBI Taxonomy" id="1325090"/>
    <lineage>
        <taxon>Bacteria</taxon>
        <taxon>Pseudomonadati</taxon>
        <taxon>Pseudomonadota</taxon>
        <taxon>Alphaproteobacteria</taxon>
        <taxon>Hyphomicrobiales</taxon>
        <taxon>Nitrobacteraceae</taxon>
        <taxon>Bradyrhizobium</taxon>
    </lineage>
</organism>
<dbReference type="EMBL" id="BMHC01000014">
    <property type="protein sequence ID" value="GGI29184.1"/>
    <property type="molecule type" value="Genomic_DNA"/>
</dbReference>
<reference evidence="3" key="1">
    <citation type="journal article" date="2014" name="Int. J. Syst. Evol. Microbiol.">
        <title>Complete genome sequence of Corynebacterium casei LMG S-19264T (=DSM 44701T), isolated from a smear-ripened cheese.</title>
        <authorList>
            <consortium name="US DOE Joint Genome Institute (JGI-PGF)"/>
            <person name="Walter F."/>
            <person name="Albersmeier A."/>
            <person name="Kalinowski J."/>
            <person name="Ruckert C."/>
        </authorList>
    </citation>
    <scope>NUCLEOTIDE SEQUENCE</scope>
    <source>
        <strain evidence="3">CGMCC 1.15034</strain>
    </source>
</reference>
<evidence type="ECO:0000313" key="3">
    <source>
        <dbReference type="EMBL" id="GGI29184.1"/>
    </source>
</evidence>
<dbReference type="EMBL" id="CP030057">
    <property type="protein sequence ID" value="QOZ59672.1"/>
    <property type="molecule type" value="Genomic_DNA"/>
</dbReference>
<feature type="transmembrane region" description="Helical" evidence="2">
    <location>
        <begin position="138"/>
        <end position="158"/>
    </location>
</feature>
<keyword evidence="2" id="KW-0812">Transmembrane</keyword>
<reference evidence="4 5" key="2">
    <citation type="submission" date="2018-06" db="EMBL/GenBank/DDBJ databases">
        <title>Comparative genomics of rhizobia nodulating Arachis hypogaea in China.</title>
        <authorList>
            <person name="Li Y."/>
        </authorList>
    </citation>
    <scope>NUCLEOTIDE SEQUENCE [LARGE SCALE GENOMIC DNA]</scope>
    <source>
        <strain evidence="4 5">CCBAU 51658</strain>
    </source>
</reference>
<sequence length="537" mass="56894">MQRSVWLACKLSSPAVLIVLIWGVLLALVAVGPIDYPGQPSTAVLVIVGIGLASFLLAYRGGGFLFDVGFARRPEMPALSAAMLNRVVAGTSLVGIAGIALMALDRTVLSGVNNASYSELLRCAPGLISFIEIKRTPILYLGYVTFSFGFVSLILFLLKGEVIKGWAAALAQLSVISPVGYAVLYSGRFPILLAMLLMLSTMLIRVSQGHRLLPAGHHLLLKVMIALGLFVLYSSWVWSSRQNFCIQLTPLISELEGKQRQANPLVATQTPEPPTQQAPSSPAAPPTARAPAQPPTGPQAAPATTPPAPVEGISGTDLSKKMADAAAVPSAASSQTNTAASVLAIMLEAWNVKPRGYVASALDAGYLSPQAALIGLSSFFYLTHGVRTIDIGWQARDRFSPQRGIYEVGVLSPILRVFFPQVQQVSIMEAELKSTGIYGFFPTAWLAAFIDFGMIGAIVYILLWGAVAGWSATGARRSDLLTPQLLLIFVISSILLSPVQGPLGIANAALVLGSLLIVGLIVDGWPRFAKRADPVAA</sequence>
<feature type="region of interest" description="Disordered" evidence="1">
    <location>
        <begin position="267"/>
        <end position="315"/>
    </location>
</feature>
<keyword evidence="5" id="KW-1185">Reference proteome</keyword>
<evidence type="ECO:0000313" key="5">
    <source>
        <dbReference type="Proteomes" id="UP000593880"/>
    </source>
</evidence>
<evidence type="ECO:0000256" key="2">
    <source>
        <dbReference type="SAM" id="Phobius"/>
    </source>
</evidence>
<dbReference type="Proteomes" id="UP000625079">
    <property type="component" value="Unassembled WGS sequence"/>
</dbReference>
<accession>A0A410V4J9</accession>
<evidence type="ECO:0000256" key="1">
    <source>
        <dbReference type="SAM" id="MobiDB-lite"/>
    </source>
</evidence>
<feature type="transmembrane region" description="Helical" evidence="2">
    <location>
        <begin position="165"/>
        <end position="183"/>
    </location>
</feature>
<feature type="transmembrane region" description="Helical" evidence="2">
    <location>
        <begin position="189"/>
        <end position="207"/>
    </location>
</feature>
<feature type="transmembrane region" description="Helical" evidence="2">
    <location>
        <begin position="83"/>
        <end position="104"/>
    </location>
</feature>
<dbReference type="Proteomes" id="UP000593880">
    <property type="component" value="Chromosome"/>
</dbReference>
<feature type="transmembrane region" description="Helical" evidence="2">
    <location>
        <begin position="219"/>
        <end position="238"/>
    </location>
</feature>
<feature type="transmembrane region" description="Helical" evidence="2">
    <location>
        <begin position="444"/>
        <end position="468"/>
    </location>
</feature>